<keyword evidence="2" id="KW-0732">Signal</keyword>
<evidence type="ECO:0000313" key="3">
    <source>
        <dbReference type="EMBL" id="CAL4169142.1"/>
    </source>
</evidence>
<protein>
    <recommendedName>
        <fullName evidence="5">Sulfotransferase</fullName>
    </recommendedName>
</protein>
<gene>
    <name evidence="3" type="ORF">MNOR_LOCUS33786</name>
</gene>
<feature type="chain" id="PRO_5043819598" description="Sulfotransferase" evidence="2">
    <location>
        <begin position="21"/>
        <end position="547"/>
    </location>
</feature>
<dbReference type="Proteomes" id="UP001497623">
    <property type="component" value="Unassembled WGS sequence"/>
</dbReference>
<dbReference type="PANTHER" id="PTHR10704">
    <property type="entry name" value="CARBOHYDRATE SULFOTRANSFERASE"/>
    <property type="match status" value="1"/>
</dbReference>
<dbReference type="InterPro" id="IPR027417">
    <property type="entry name" value="P-loop_NTPase"/>
</dbReference>
<reference evidence="3 4" key="1">
    <citation type="submission" date="2024-05" db="EMBL/GenBank/DDBJ databases">
        <authorList>
            <person name="Wallberg A."/>
        </authorList>
    </citation>
    <scope>NUCLEOTIDE SEQUENCE [LARGE SCALE GENOMIC DNA]</scope>
</reference>
<name>A0AAV2S6N7_MEGNR</name>
<dbReference type="PANTHER" id="PTHR10704:SF44">
    <property type="entry name" value="LD35051P-RELATED"/>
    <property type="match status" value="1"/>
</dbReference>
<dbReference type="AlphaFoldDB" id="A0AAV2S6N7"/>
<keyword evidence="4" id="KW-1185">Reference proteome</keyword>
<organism evidence="3 4">
    <name type="scientific">Meganyctiphanes norvegica</name>
    <name type="common">Northern krill</name>
    <name type="synonym">Thysanopoda norvegica</name>
    <dbReference type="NCBI Taxonomy" id="48144"/>
    <lineage>
        <taxon>Eukaryota</taxon>
        <taxon>Metazoa</taxon>
        <taxon>Ecdysozoa</taxon>
        <taxon>Arthropoda</taxon>
        <taxon>Crustacea</taxon>
        <taxon>Multicrustacea</taxon>
        <taxon>Malacostraca</taxon>
        <taxon>Eumalacostraca</taxon>
        <taxon>Eucarida</taxon>
        <taxon>Euphausiacea</taxon>
        <taxon>Euphausiidae</taxon>
        <taxon>Meganyctiphanes</taxon>
    </lineage>
</organism>
<evidence type="ECO:0008006" key="5">
    <source>
        <dbReference type="Google" id="ProtNLM"/>
    </source>
</evidence>
<comment type="caution">
    <text evidence="3">The sequence shown here is derived from an EMBL/GenBank/DDBJ whole genome shotgun (WGS) entry which is preliminary data.</text>
</comment>
<dbReference type="EMBL" id="CAXKWB010049789">
    <property type="protein sequence ID" value="CAL4169142.1"/>
    <property type="molecule type" value="Genomic_DNA"/>
</dbReference>
<dbReference type="GO" id="GO:0006044">
    <property type="term" value="P:N-acetylglucosamine metabolic process"/>
    <property type="evidence" value="ECO:0007669"/>
    <property type="project" value="TreeGrafter"/>
</dbReference>
<accession>A0AAV2S6N7</accession>
<evidence type="ECO:0000256" key="1">
    <source>
        <dbReference type="SAM" id="MobiDB-lite"/>
    </source>
</evidence>
<dbReference type="InterPro" id="IPR051135">
    <property type="entry name" value="Gal/GlcNAc/GalNAc_ST"/>
</dbReference>
<sequence length="547" mass="62823">MRTAILQTFALMALIQVVNWCLSSVVMETQKERDLRMADQQSLKKRGNLFLHNINNNPDKNPAGEHLFDGQFENQKNIIPRDFVTNPTQSSTVKHLFDEITYTKGITRTEAFTEFESSYKSLITKHHGDEKTSPSTESNSETAPQEPATSEKSVENFLPTVGEKTSSKIASEQNELTEIQLPKQINEEFESDQTIHSINKITSLDVLNNTPKNLTKPSNLTYNISNYKEDIVIENKLSTKPPKNKLEEEHLSTSKEEESMVFNIPDFLKSNNKFINSSVVYQTSGNYSIEKPLVVVLLSSLPRSGSSIMGQLLNSMDDDSVYFFEPLFWIRKSPCLTNSTCIGKSLYKHYSCHGFKPKICPNSKLRVMKLVRGSLEDVSIVLSDPSYNVKLIHLIRDPRGAALSIKKSGWYNNATILCKEVLGDMDTFNILNKKFPGRVMNIAYERFCKSTQEKTEDLYNFLYGKRDLINRTKVFMKEFLHSEEKGGRNIHRDSESHYQEWRHQMKESFLQEIEREPMCQEIIHRMGYALFGSKNKLIDDTYPLIIK</sequence>
<feature type="compositionally biased region" description="Polar residues" evidence="1">
    <location>
        <begin position="133"/>
        <end position="151"/>
    </location>
</feature>
<dbReference type="GO" id="GO:0006790">
    <property type="term" value="P:sulfur compound metabolic process"/>
    <property type="evidence" value="ECO:0007669"/>
    <property type="project" value="TreeGrafter"/>
</dbReference>
<evidence type="ECO:0000256" key="2">
    <source>
        <dbReference type="SAM" id="SignalP"/>
    </source>
</evidence>
<feature type="signal peptide" evidence="2">
    <location>
        <begin position="1"/>
        <end position="20"/>
    </location>
</feature>
<dbReference type="Gene3D" id="3.40.50.300">
    <property type="entry name" value="P-loop containing nucleotide triphosphate hydrolases"/>
    <property type="match status" value="1"/>
</dbReference>
<dbReference type="GO" id="GO:0001517">
    <property type="term" value="F:N-acetylglucosamine 6-O-sulfotransferase activity"/>
    <property type="evidence" value="ECO:0007669"/>
    <property type="project" value="TreeGrafter"/>
</dbReference>
<evidence type="ECO:0000313" key="4">
    <source>
        <dbReference type="Proteomes" id="UP001497623"/>
    </source>
</evidence>
<feature type="region of interest" description="Disordered" evidence="1">
    <location>
        <begin position="125"/>
        <end position="157"/>
    </location>
</feature>
<dbReference type="SUPFAM" id="SSF52540">
    <property type="entry name" value="P-loop containing nucleoside triphosphate hydrolases"/>
    <property type="match status" value="1"/>
</dbReference>
<proteinExistence type="predicted"/>